<proteinExistence type="inferred from homology"/>
<sequence>MELTFASLSEISDAVKSKKVSAKEVTAHFQSRIQALNPKLNAFTSLNQDALKDAEAIDARIAKGENVGALAGVPFGIKEMLCTKGLTTTAGSKMLSNFVPPYDATVVARLKQAGVVVMGKLNQDEFAMGSSNETSFHGNVKNPWDLERVPGGSSGGSAAAQSARLVAGTIGTDTGGSIRQPASFCGIVGVKPTYGRVSRYGIIAFASSLDQAGPMVSSVQDAALTMEAICGHDPMDSTTSQKAVPQWSKNISTNIKGMKIGVIKEYMKGGLDADVQKTFDDSLETLKKMGAEIVEVSVSMTEFAVPIYYLVATSEASSNLARYDGVRFGYRSEFKNLSSIDLEDFYGKTRGEGFGNEVKRRIMLGTYCLSSGYYDAFYNKAGQVRRLLTNQYLAAFKQCDAIVSPVTTSPAFKIGELVNDPLTMYLNDIFTTSTNLAGLPGMSVPFGMSKAGLPIGIQLTASHFEEQKMLNVAAALESVSPVKGKNPHVI</sequence>
<dbReference type="PANTHER" id="PTHR11895:SF151">
    <property type="entry name" value="GLUTAMYL-TRNA(GLN) AMIDOTRANSFERASE SUBUNIT A"/>
    <property type="match status" value="1"/>
</dbReference>
<dbReference type="EMBL" id="JANRMI010000001">
    <property type="protein sequence ID" value="MDG0814866.1"/>
    <property type="molecule type" value="Genomic_DNA"/>
</dbReference>
<dbReference type="InterPro" id="IPR023631">
    <property type="entry name" value="Amidase_dom"/>
</dbReference>
<dbReference type="InterPro" id="IPR036928">
    <property type="entry name" value="AS_sf"/>
</dbReference>
<evidence type="ECO:0000259" key="8">
    <source>
        <dbReference type="Pfam" id="PF01425"/>
    </source>
</evidence>
<dbReference type="Gene3D" id="3.90.1300.10">
    <property type="entry name" value="Amidase signature (AS) domain"/>
    <property type="match status" value="1"/>
</dbReference>
<organism evidence="9 10">
    <name type="scientific">Bdellovibrio svalbardensis</name>
    <dbReference type="NCBI Taxonomy" id="2972972"/>
    <lineage>
        <taxon>Bacteria</taxon>
        <taxon>Pseudomonadati</taxon>
        <taxon>Bdellovibrionota</taxon>
        <taxon>Bdellovibrionia</taxon>
        <taxon>Bdellovibrionales</taxon>
        <taxon>Pseudobdellovibrionaceae</taxon>
        <taxon>Bdellovibrio</taxon>
    </lineage>
</organism>
<name>A0ABT6DDF0_9BACT</name>
<comment type="similarity">
    <text evidence="7">Belongs to the amidase family. GatA subfamily.</text>
</comment>
<dbReference type="NCBIfam" id="TIGR00132">
    <property type="entry name" value="gatA"/>
    <property type="match status" value="1"/>
</dbReference>
<dbReference type="PANTHER" id="PTHR11895">
    <property type="entry name" value="TRANSAMIDASE"/>
    <property type="match status" value="1"/>
</dbReference>
<evidence type="ECO:0000313" key="9">
    <source>
        <dbReference type="EMBL" id="MDG0814866.1"/>
    </source>
</evidence>
<dbReference type="EC" id="6.3.5.7" evidence="7"/>
<dbReference type="PIRSF" id="PIRSF001221">
    <property type="entry name" value="Amidase_fungi"/>
    <property type="match status" value="1"/>
</dbReference>
<evidence type="ECO:0000256" key="6">
    <source>
        <dbReference type="ARBA" id="ARBA00022917"/>
    </source>
</evidence>
<protein>
    <recommendedName>
        <fullName evidence="2 7">Glutamyl-tRNA(Gln) amidotransferase subunit A</fullName>
        <shortName evidence="7">Glu-ADT subunit A</shortName>
        <ecNumber evidence="7">6.3.5.7</ecNumber>
    </recommendedName>
</protein>
<keyword evidence="3 7" id="KW-0436">Ligase</keyword>
<feature type="active site" description="Charge relay system" evidence="7">
    <location>
        <position position="153"/>
    </location>
</feature>
<comment type="catalytic activity">
    <reaction evidence="7">
        <text>L-glutamyl-tRNA(Gln) + L-glutamine + ATP + H2O = L-glutaminyl-tRNA(Gln) + L-glutamate + ADP + phosphate + H(+)</text>
        <dbReference type="Rhea" id="RHEA:17521"/>
        <dbReference type="Rhea" id="RHEA-COMP:9681"/>
        <dbReference type="Rhea" id="RHEA-COMP:9684"/>
        <dbReference type="ChEBI" id="CHEBI:15377"/>
        <dbReference type="ChEBI" id="CHEBI:15378"/>
        <dbReference type="ChEBI" id="CHEBI:29985"/>
        <dbReference type="ChEBI" id="CHEBI:30616"/>
        <dbReference type="ChEBI" id="CHEBI:43474"/>
        <dbReference type="ChEBI" id="CHEBI:58359"/>
        <dbReference type="ChEBI" id="CHEBI:78520"/>
        <dbReference type="ChEBI" id="CHEBI:78521"/>
        <dbReference type="ChEBI" id="CHEBI:456216"/>
        <dbReference type="EC" id="6.3.5.7"/>
    </reaction>
</comment>
<evidence type="ECO:0000256" key="3">
    <source>
        <dbReference type="ARBA" id="ARBA00022598"/>
    </source>
</evidence>
<feature type="domain" description="Amidase" evidence="8">
    <location>
        <begin position="24"/>
        <end position="470"/>
    </location>
</feature>
<gene>
    <name evidence="7 9" type="primary">gatA</name>
    <name evidence="9" type="ORF">NWE73_00735</name>
</gene>
<evidence type="ECO:0000256" key="2">
    <source>
        <dbReference type="ARBA" id="ARBA00014428"/>
    </source>
</evidence>
<dbReference type="HAMAP" id="MF_00120">
    <property type="entry name" value="GatA"/>
    <property type="match status" value="1"/>
</dbReference>
<keyword evidence="5 7" id="KW-0067">ATP-binding</keyword>
<evidence type="ECO:0000313" key="10">
    <source>
        <dbReference type="Proteomes" id="UP001152321"/>
    </source>
</evidence>
<comment type="subunit">
    <text evidence="1 7">Heterotrimer of A, B and C subunits.</text>
</comment>
<reference evidence="9" key="1">
    <citation type="submission" date="2022-08" db="EMBL/GenBank/DDBJ databases">
        <title>Novel Bdellovibrio Species Isolated from Svalbard: Designation Bdellovibrio svalbardensis.</title>
        <authorList>
            <person name="Mitchell R.J."/>
            <person name="Choi S.Y."/>
        </authorList>
    </citation>
    <scope>NUCLEOTIDE SEQUENCE</scope>
    <source>
        <strain evidence="9">PAP01</strain>
    </source>
</reference>
<evidence type="ECO:0000256" key="1">
    <source>
        <dbReference type="ARBA" id="ARBA00011123"/>
    </source>
</evidence>
<comment type="caution">
    <text evidence="9">The sequence shown here is derived from an EMBL/GenBank/DDBJ whole genome shotgun (WGS) entry which is preliminary data.</text>
</comment>
<dbReference type="SUPFAM" id="SSF75304">
    <property type="entry name" value="Amidase signature (AS) enzymes"/>
    <property type="match status" value="1"/>
</dbReference>
<accession>A0ABT6DDF0</accession>
<keyword evidence="10" id="KW-1185">Reference proteome</keyword>
<dbReference type="Pfam" id="PF01425">
    <property type="entry name" value="Amidase"/>
    <property type="match status" value="1"/>
</dbReference>
<evidence type="ECO:0000256" key="5">
    <source>
        <dbReference type="ARBA" id="ARBA00022840"/>
    </source>
</evidence>
<feature type="active site" description="Charge relay system" evidence="7">
    <location>
        <position position="78"/>
    </location>
</feature>
<keyword evidence="4 7" id="KW-0547">Nucleotide-binding</keyword>
<dbReference type="Proteomes" id="UP001152321">
    <property type="component" value="Unassembled WGS sequence"/>
</dbReference>
<keyword evidence="6 7" id="KW-0648">Protein biosynthesis</keyword>
<feature type="active site" description="Acyl-ester intermediate" evidence="7">
    <location>
        <position position="177"/>
    </location>
</feature>
<dbReference type="RefSeq" id="WP_277576349.1">
    <property type="nucleotide sequence ID" value="NZ_JANRMI010000001.1"/>
</dbReference>
<comment type="function">
    <text evidence="7">Allows the formation of correctly charged Gln-tRNA(Gln) through the transamidation of misacylated Glu-tRNA(Gln) in organisms which lack glutaminyl-tRNA synthetase. The reaction takes place in the presence of glutamine and ATP through an activated gamma-phospho-Glu-tRNA(Gln).</text>
</comment>
<evidence type="ECO:0000256" key="7">
    <source>
        <dbReference type="HAMAP-Rule" id="MF_00120"/>
    </source>
</evidence>
<dbReference type="InterPro" id="IPR004412">
    <property type="entry name" value="GatA"/>
</dbReference>
<evidence type="ECO:0000256" key="4">
    <source>
        <dbReference type="ARBA" id="ARBA00022741"/>
    </source>
</evidence>
<dbReference type="InterPro" id="IPR000120">
    <property type="entry name" value="Amidase"/>
</dbReference>